<evidence type="ECO:0000313" key="3">
    <source>
        <dbReference type="Proteomes" id="UP000269721"/>
    </source>
</evidence>
<dbReference type="OrthoDB" id="194358at2759"/>
<keyword evidence="1" id="KW-0175">Coiled coil</keyword>
<protein>
    <recommendedName>
        <fullName evidence="4">Ankyrin repeat-containing domain protein</fullName>
    </recommendedName>
</protein>
<feature type="coiled-coil region" evidence="1">
    <location>
        <begin position="129"/>
        <end position="230"/>
    </location>
</feature>
<keyword evidence="3" id="KW-1185">Reference proteome</keyword>
<evidence type="ECO:0000256" key="1">
    <source>
        <dbReference type="SAM" id="Coils"/>
    </source>
</evidence>
<dbReference type="SUPFAM" id="SSF48403">
    <property type="entry name" value="Ankyrin repeat"/>
    <property type="match status" value="1"/>
</dbReference>
<dbReference type="PANTHER" id="PTHR46586">
    <property type="entry name" value="ANKYRIN REPEAT-CONTAINING PROTEIN"/>
    <property type="match status" value="1"/>
</dbReference>
<dbReference type="AlphaFoldDB" id="A0A4P9WCN1"/>
<dbReference type="EMBL" id="KZ996366">
    <property type="protein sequence ID" value="RKO88978.1"/>
    <property type="molecule type" value="Genomic_DNA"/>
</dbReference>
<name>A0A4P9WCN1_9FUNG</name>
<proteinExistence type="predicted"/>
<dbReference type="PANTHER" id="PTHR46586:SF3">
    <property type="entry name" value="ANKYRIN REPEAT-CONTAINING PROTEIN"/>
    <property type="match status" value="1"/>
</dbReference>
<dbReference type="Gene3D" id="1.25.40.20">
    <property type="entry name" value="Ankyrin repeat-containing domain"/>
    <property type="match status" value="1"/>
</dbReference>
<dbReference type="InterPro" id="IPR052050">
    <property type="entry name" value="SecEffector_AnkRepeat"/>
</dbReference>
<dbReference type="Proteomes" id="UP000269721">
    <property type="component" value="Unassembled WGS sequence"/>
</dbReference>
<accession>A0A4P9WCN1</accession>
<reference evidence="3" key="1">
    <citation type="journal article" date="2018" name="Nat. Microbiol.">
        <title>Leveraging single-cell genomics to expand the fungal tree of life.</title>
        <authorList>
            <person name="Ahrendt S.R."/>
            <person name="Quandt C.A."/>
            <person name="Ciobanu D."/>
            <person name="Clum A."/>
            <person name="Salamov A."/>
            <person name="Andreopoulos B."/>
            <person name="Cheng J.F."/>
            <person name="Woyke T."/>
            <person name="Pelin A."/>
            <person name="Henrissat B."/>
            <person name="Reynolds N.K."/>
            <person name="Benny G.L."/>
            <person name="Smith M.E."/>
            <person name="James T.Y."/>
            <person name="Grigoriev I.V."/>
        </authorList>
    </citation>
    <scope>NUCLEOTIDE SEQUENCE [LARGE SCALE GENOMIC DNA]</scope>
</reference>
<sequence length="519" mass="57782">MAGKFAECEPGAGVAHMSQFYLQFVSNVTGKGCLALLTPWQGQKDGRTYSPPLSFSQVLLVLRTCAMRIHDSIRQPVNDEASELEGASGWDSKQPFDDEAWELEAACACVGVGKETATRFEKLRFSDLKAALENDIAIHEQIIADLEAKLRHAAQPYSNLYDAHSESIVELEAKLAKAEKQHELSVEDLHRKLEQLRDEFRDNPALDATVDLLNGRVQTLRAEVEETRGEAGDDDEDPLDEVLRRLPPILVAIARHRWDAVRVLIGVGFSTKRSVDVAATGAKLDDIPPCSGRKFPSSACSMPTALRPTAVENEPVIKACMYGATEMVFFLLEVGAPIEHFPVLGDVAARTGNFPSCTTGAMDNAAEAGRLDIIRFLHENRTEGRKIRAMDLACQAWAESDQNNSLYHHWKEAAEKKIDREKKAMAAMEVVFIELVSFLRIADPDILQRYDVRVDTFRTRQTTDLLALYHSGVRFTDEEAERILSVRLIRGESDAHVFLREMHGIPQVRRATLAAVFTG</sequence>
<evidence type="ECO:0000313" key="2">
    <source>
        <dbReference type="EMBL" id="RKO88978.1"/>
    </source>
</evidence>
<gene>
    <name evidence="2" type="ORF">BDK51DRAFT_44411</name>
</gene>
<evidence type="ECO:0008006" key="4">
    <source>
        <dbReference type="Google" id="ProtNLM"/>
    </source>
</evidence>
<dbReference type="InterPro" id="IPR036770">
    <property type="entry name" value="Ankyrin_rpt-contain_sf"/>
</dbReference>
<organism evidence="2 3">
    <name type="scientific">Blyttiomyces helicus</name>
    <dbReference type="NCBI Taxonomy" id="388810"/>
    <lineage>
        <taxon>Eukaryota</taxon>
        <taxon>Fungi</taxon>
        <taxon>Fungi incertae sedis</taxon>
        <taxon>Chytridiomycota</taxon>
        <taxon>Chytridiomycota incertae sedis</taxon>
        <taxon>Chytridiomycetes</taxon>
        <taxon>Chytridiomycetes incertae sedis</taxon>
        <taxon>Blyttiomyces</taxon>
    </lineage>
</organism>